<gene>
    <name evidence="1" type="ORF">FTW19_13230</name>
</gene>
<dbReference type="AlphaFoldDB" id="A0A5B9EB18"/>
<protein>
    <submittedName>
        <fullName evidence="1">Uncharacterized protein</fullName>
    </submittedName>
</protein>
<evidence type="ECO:0000313" key="2">
    <source>
        <dbReference type="Proteomes" id="UP000321820"/>
    </source>
</evidence>
<proteinExistence type="predicted"/>
<accession>A0A5B9EB18</accession>
<dbReference type="EMBL" id="CP042806">
    <property type="protein sequence ID" value="QEE28874.1"/>
    <property type="molecule type" value="Genomic_DNA"/>
</dbReference>
<organism evidence="1 2">
    <name type="scientific">Terriglobus albidus</name>
    <dbReference type="NCBI Taxonomy" id="1592106"/>
    <lineage>
        <taxon>Bacteria</taxon>
        <taxon>Pseudomonadati</taxon>
        <taxon>Acidobacteriota</taxon>
        <taxon>Terriglobia</taxon>
        <taxon>Terriglobales</taxon>
        <taxon>Acidobacteriaceae</taxon>
        <taxon>Terriglobus</taxon>
    </lineage>
</organism>
<dbReference type="Proteomes" id="UP000321820">
    <property type="component" value="Chromosome"/>
</dbReference>
<reference evidence="1 2" key="1">
    <citation type="submission" date="2019-08" db="EMBL/GenBank/DDBJ databases">
        <title>Complete genome sequence of Terriglobus albidus strain ORNL.</title>
        <authorList>
            <person name="Podar M."/>
        </authorList>
    </citation>
    <scope>NUCLEOTIDE SEQUENCE [LARGE SCALE GENOMIC DNA]</scope>
    <source>
        <strain evidence="1 2">ORNL</strain>
    </source>
</reference>
<dbReference type="KEGG" id="talb:FTW19_13230"/>
<dbReference type="RefSeq" id="WP_147648072.1">
    <property type="nucleotide sequence ID" value="NZ_CP042806.1"/>
</dbReference>
<keyword evidence="2" id="KW-1185">Reference proteome</keyword>
<name>A0A5B9EB18_9BACT</name>
<evidence type="ECO:0000313" key="1">
    <source>
        <dbReference type="EMBL" id="QEE28874.1"/>
    </source>
</evidence>
<sequence>MRRCAYPGLPSRAAIPRSQRELRSALLPPGNTTHRIVVCELPNFAAAVFDYVNLEALCNACTVGIATRVSVHSPASTVFLNPVFSIAATEFL</sequence>